<proteinExistence type="predicted"/>
<dbReference type="CDD" id="cd08054">
    <property type="entry name" value="gp6"/>
    <property type="match status" value="1"/>
</dbReference>
<evidence type="ECO:0008006" key="3">
    <source>
        <dbReference type="Google" id="ProtNLM"/>
    </source>
</evidence>
<dbReference type="InterPro" id="IPR006450">
    <property type="entry name" value="Phage_HK97_gp6-like"/>
</dbReference>
<name>A0A1K2I0T0_9HYPH</name>
<dbReference type="NCBIfam" id="TIGR01560">
    <property type="entry name" value="put_DNA_pack"/>
    <property type="match status" value="1"/>
</dbReference>
<dbReference type="STRING" id="665118.SAMN02983003_3051"/>
<dbReference type="AlphaFoldDB" id="A0A1K2I0T0"/>
<reference evidence="1 2" key="1">
    <citation type="submission" date="2016-11" db="EMBL/GenBank/DDBJ databases">
        <authorList>
            <person name="Jaros S."/>
            <person name="Januszkiewicz K."/>
            <person name="Wedrychowicz H."/>
        </authorList>
    </citation>
    <scope>NUCLEOTIDE SEQUENCE [LARGE SCALE GENOMIC DNA]</scope>
    <source>
        <strain evidence="1 2">ATCC 23634</strain>
    </source>
</reference>
<organism evidence="1 2">
    <name type="scientific">Devosia enhydra</name>
    <dbReference type="NCBI Taxonomy" id="665118"/>
    <lineage>
        <taxon>Bacteria</taxon>
        <taxon>Pseudomonadati</taxon>
        <taxon>Pseudomonadota</taxon>
        <taxon>Alphaproteobacteria</taxon>
        <taxon>Hyphomicrobiales</taxon>
        <taxon>Devosiaceae</taxon>
        <taxon>Devosia</taxon>
    </lineage>
</organism>
<dbReference type="InterPro" id="IPR011738">
    <property type="entry name" value="Phage_CHP"/>
</dbReference>
<dbReference type="Gene3D" id="1.10.3230.30">
    <property type="entry name" value="Phage gp6-like head-tail connector protein"/>
    <property type="match status" value="1"/>
</dbReference>
<gene>
    <name evidence="1" type="ORF">SAMN02983003_3051</name>
</gene>
<dbReference type="NCBIfam" id="TIGR02215">
    <property type="entry name" value="phage_chp_gp8"/>
    <property type="match status" value="1"/>
</dbReference>
<dbReference type="Proteomes" id="UP000183447">
    <property type="component" value="Unassembled WGS sequence"/>
</dbReference>
<accession>A0A1K2I0T0</accession>
<protein>
    <recommendedName>
        <fullName evidence="3">Phage gp6-like head-tail connector protein</fullName>
    </recommendedName>
</protein>
<dbReference type="RefSeq" id="WP_072345056.1">
    <property type="nucleotide sequence ID" value="NZ_FPKU01000003.1"/>
</dbReference>
<sequence>MTSYLLAGPAVEPVSLAEARAHLRLDGEGEDGLVATLVTAARIHVEAVTGRALIAQSWRLVRDAFPANRIVPLPIGPLISLEAITAYDGDGVAQAVPLAGIMPESGSHPPRLFLPRLLAQPPLRERQGLEIDFIAGFGEAPEDVPEGLRLALLRLVAHWFENRDAVILAGSGSIVPMGIDTLLTPWRRVRL</sequence>
<evidence type="ECO:0000313" key="2">
    <source>
        <dbReference type="Proteomes" id="UP000183447"/>
    </source>
</evidence>
<keyword evidence="2" id="KW-1185">Reference proteome</keyword>
<evidence type="ECO:0000313" key="1">
    <source>
        <dbReference type="EMBL" id="SFZ85879.1"/>
    </source>
</evidence>
<dbReference type="EMBL" id="FPKU01000003">
    <property type="protein sequence ID" value="SFZ85879.1"/>
    <property type="molecule type" value="Genomic_DNA"/>
</dbReference>